<reference evidence="2" key="1">
    <citation type="submission" date="2021-09" db="EMBL/GenBank/DDBJ databases">
        <authorList>
            <consortium name="AG Swart"/>
            <person name="Singh M."/>
            <person name="Singh A."/>
            <person name="Seah K."/>
            <person name="Emmerich C."/>
        </authorList>
    </citation>
    <scope>NUCLEOTIDE SEQUENCE</scope>
    <source>
        <strain evidence="2">ATCC30299</strain>
    </source>
</reference>
<dbReference type="Proteomes" id="UP001162131">
    <property type="component" value="Unassembled WGS sequence"/>
</dbReference>
<keyword evidence="1" id="KW-1133">Transmembrane helix</keyword>
<dbReference type="InterPro" id="IPR017850">
    <property type="entry name" value="Alkaline_phosphatase_core_sf"/>
</dbReference>
<proteinExistence type="predicted"/>
<organism evidence="2 3">
    <name type="scientific">Blepharisma stoltei</name>
    <dbReference type="NCBI Taxonomy" id="1481888"/>
    <lineage>
        <taxon>Eukaryota</taxon>
        <taxon>Sar</taxon>
        <taxon>Alveolata</taxon>
        <taxon>Ciliophora</taxon>
        <taxon>Postciliodesmatophora</taxon>
        <taxon>Heterotrichea</taxon>
        <taxon>Heterotrichida</taxon>
        <taxon>Blepharismidae</taxon>
        <taxon>Blepharisma</taxon>
    </lineage>
</organism>
<gene>
    <name evidence="2" type="ORF">BSTOLATCC_MIC27446</name>
</gene>
<name>A0AAU9J4Y1_9CILI</name>
<dbReference type="InterPro" id="IPR004245">
    <property type="entry name" value="DUF229"/>
</dbReference>
<feature type="transmembrane region" description="Helical" evidence="1">
    <location>
        <begin position="7"/>
        <end position="25"/>
    </location>
</feature>
<keyword evidence="1" id="KW-0472">Membrane</keyword>
<evidence type="ECO:0000256" key="1">
    <source>
        <dbReference type="SAM" id="Phobius"/>
    </source>
</evidence>
<dbReference type="Pfam" id="PF02995">
    <property type="entry name" value="DUF229"/>
    <property type="match status" value="1"/>
</dbReference>
<dbReference type="PANTHER" id="PTHR10974:SF1">
    <property type="entry name" value="FI08016P-RELATED"/>
    <property type="match status" value="1"/>
</dbReference>
<keyword evidence="3" id="KW-1185">Reference proteome</keyword>
<evidence type="ECO:0000313" key="2">
    <source>
        <dbReference type="EMBL" id="CAG9320869.1"/>
    </source>
</evidence>
<evidence type="ECO:0000313" key="3">
    <source>
        <dbReference type="Proteomes" id="UP001162131"/>
    </source>
</evidence>
<dbReference type="PANTHER" id="PTHR10974">
    <property type="entry name" value="FI08016P-RELATED"/>
    <property type="match status" value="1"/>
</dbReference>
<protein>
    <submittedName>
        <fullName evidence="2">Uncharacterized protein</fullName>
    </submittedName>
</protein>
<dbReference type="EMBL" id="CAJZBQ010000027">
    <property type="protein sequence ID" value="CAG9320869.1"/>
    <property type="molecule type" value="Genomic_DNA"/>
</dbReference>
<keyword evidence="1" id="KW-0812">Transmembrane</keyword>
<dbReference type="AlphaFoldDB" id="A0AAU9J4Y1"/>
<dbReference type="GO" id="GO:0005615">
    <property type="term" value="C:extracellular space"/>
    <property type="evidence" value="ECO:0007669"/>
    <property type="project" value="TreeGrafter"/>
</dbReference>
<dbReference type="SUPFAM" id="SSF53649">
    <property type="entry name" value="Alkaline phosphatase-like"/>
    <property type="match status" value="1"/>
</dbReference>
<accession>A0AAU9J4Y1</accession>
<comment type="caution">
    <text evidence="2">The sequence shown here is derived from an EMBL/GenBank/DDBJ whole genome shotgun (WGS) entry which is preliminary data.</text>
</comment>
<sequence length="657" mass="76050">MQKQKILILLILAGWFFLTVFYSYFHNTHNNPFETTSIILNSELFLDEKSPPQTSYHASLNYFDDENSVFPLDVSCKPDTFGYTLQEAKRWFEDIDYPRCETLYNSTPGVINIDIEKNVFTMNCSGYFVLGNRYEEIGSYTPTSRRVYHEPVKLKSEEYAFGTCSDTKTKDFEHFVYKFRPEPLALERAEKALKGKPLNIVMLVIDSLSRRNFLRKLPKSVEFLKNLDENYSIFDFKMNNVMGRDSHHFYMPALFGDIKYKINLDYRGDLHTEKSIWRYLHQNGFVSLLGTDICGDSVSMFLGKNPKVDHIMGTIFCAAKKYYGYHQDKTSERCIGNKNVHAIMMDHILKFSEAYRNVSRFTYMHINTGHEPTGTVISTLDLDLVEFLRSILSRNEDLILFIKGDHGSRHGGWLKTSSGVNEHRIPLTFLIASNSFLSKIPKSIETLIQNSNKLISNYDFHSTLIGLGNFSQEDISSMTSIRFKSYNLFTEIIPDNRTCIDAGINLTWCSCLPVEYLQDSEFNSPFVLKIVYQVILKLNLINNCIGQSDTCVCKFLTLETILKAGVIEYDGDAFFKLTFKVRESQKAIFRADVRLSKEEMGDEVTADNDLFKAKPIKFDDYKFLKILNVNRLDQREDECKYITEKYEKDPDYCLCGF</sequence>
<dbReference type="Gene3D" id="3.40.720.10">
    <property type="entry name" value="Alkaline Phosphatase, subunit A"/>
    <property type="match status" value="1"/>
</dbReference>